<dbReference type="Gene3D" id="1.20.1280.50">
    <property type="match status" value="1"/>
</dbReference>
<evidence type="ECO:0000256" key="1">
    <source>
        <dbReference type="ARBA" id="ARBA00022574"/>
    </source>
</evidence>
<keyword evidence="5" id="KW-1185">Reference proteome</keyword>
<dbReference type="PANTHER" id="PTHR44436:SF1">
    <property type="entry name" value="F-BOX_WD REPEAT-CONTAINING PROTEIN 2"/>
    <property type="match status" value="1"/>
</dbReference>
<dbReference type="Proteomes" id="UP000238479">
    <property type="component" value="Chromosome 6"/>
</dbReference>
<dbReference type="OrthoDB" id="538223at2759"/>
<keyword evidence="2" id="KW-0677">Repeat</keyword>
<dbReference type="SUPFAM" id="SSF81383">
    <property type="entry name" value="F-box domain"/>
    <property type="match status" value="1"/>
</dbReference>
<sequence length="335" mass="37340">MSSCLKHKSHSFPAGRDFALASNNNKRPKRGPPPNNALDHDVLSAIFSLLDCCQDLVSCSLVCKTWRTAIAKCKCFEALYYKQWQMGLVRGLCLEEMAGVTHRLALLQSRWINVDHWKGHSVNIDQCRHKDGLLLTGSSRKKFMHLWSPEESRKCVYKFQGEYRVPVDYGPLVDFDFDESKIVGLVGSKNSRICIWRRSGMTRILNPFKCKGTFPKGLCMSYCDPEAVVGCADGTARVFDMYSSQCSQILRMHDPEVPVTCLGLSDEGSRLSILAGGGSSITVSSVLLPDHEFAAKLHIAGEIKTLSYNPCGNERTVFAGSSNGYVYGWDLRTCM</sequence>
<dbReference type="InterPro" id="IPR001680">
    <property type="entry name" value="WD40_rpt"/>
</dbReference>
<dbReference type="CDD" id="cd22159">
    <property type="entry name" value="F-box_AtTIR1-like"/>
    <property type="match status" value="1"/>
</dbReference>
<gene>
    <name evidence="4" type="ORF">RchiOBHm_Chr6g0283161</name>
</gene>
<dbReference type="InterPro" id="IPR036322">
    <property type="entry name" value="WD40_repeat_dom_sf"/>
</dbReference>
<proteinExistence type="predicted"/>
<dbReference type="Pfam" id="PF12937">
    <property type="entry name" value="F-box-like"/>
    <property type="match status" value="1"/>
</dbReference>
<dbReference type="AlphaFoldDB" id="A0A2P6PTY0"/>
<comment type="caution">
    <text evidence="4">The sequence shown here is derived from an EMBL/GenBank/DDBJ whole genome shotgun (WGS) entry which is preliminary data.</text>
</comment>
<dbReference type="InterPro" id="IPR042627">
    <property type="entry name" value="FBXW2"/>
</dbReference>
<name>A0A2P6PTY0_ROSCH</name>
<dbReference type="EMBL" id="PDCK01000044">
    <property type="protein sequence ID" value="PRQ25387.1"/>
    <property type="molecule type" value="Genomic_DNA"/>
</dbReference>
<dbReference type="InterPro" id="IPR015943">
    <property type="entry name" value="WD40/YVTN_repeat-like_dom_sf"/>
</dbReference>
<dbReference type="SUPFAM" id="SSF50978">
    <property type="entry name" value="WD40 repeat-like"/>
    <property type="match status" value="1"/>
</dbReference>
<evidence type="ECO:0000259" key="3">
    <source>
        <dbReference type="SMART" id="SM00256"/>
    </source>
</evidence>
<dbReference type="InterPro" id="IPR001810">
    <property type="entry name" value="F-box_dom"/>
</dbReference>
<reference evidence="4 5" key="1">
    <citation type="journal article" date="2018" name="Nat. Genet.">
        <title>The Rosa genome provides new insights in the design of modern roses.</title>
        <authorList>
            <person name="Bendahmane M."/>
        </authorList>
    </citation>
    <scope>NUCLEOTIDE SEQUENCE [LARGE SCALE GENOMIC DNA]</scope>
    <source>
        <strain evidence="5">cv. Old Blush</strain>
    </source>
</reference>
<dbReference type="OMA" id="MYSSQCS"/>
<dbReference type="Gene3D" id="2.130.10.10">
    <property type="entry name" value="YVTN repeat-like/Quinoprotein amine dehydrogenase"/>
    <property type="match status" value="1"/>
</dbReference>
<dbReference type="Gramene" id="PRQ25387">
    <property type="protein sequence ID" value="PRQ25387"/>
    <property type="gene ID" value="RchiOBHm_Chr6g0283161"/>
</dbReference>
<feature type="domain" description="F-box" evidence="3">
    <location>
        <begin position="38"/>
        <end position="79"/>
    </location>
</feature>
<evidence type="ECO:0000313" key="5">
    <source>
        <dbReference type="Proteomes" id="UP000238479"/>
    </source>
</evidence>
<accession>A0A2P6PTY0</accession>
<protein>
    <submittedName>
        <fullName evidence="4">Putative transcription factor WD40-like family</fullName>
    </submittedName>
</protein>
<dbReference type="PANTHER" id="PTHR44436">
    <property type="entry name" value="F-BOX/WD REPEAT-CONTAINING PROTEIN 2"/>
    <property type="match status" value="1"/>
</dbReference>
<dbReference type="STRING" id="74649.A0A2P6PTY0"/>
<dbReference type="SMART" id="SM00256">
    <property type="entry name" value="FBOX"/>
    <property type="match status" value="1"/>
</dbReference>
<keyword evidence="1" id="KW-0853">WD repeat</keyword>
<evidence type="ECO:0000313" key="4">
    <source>
        <dbReference type="EMBL" id="PRQ25387.1"/>
    </source>
</evidence>
<organism evidence="4 5">
    <name type="scientific">Rosa chinensis</name>
    <name type="common">China rose</name>
    <dbReference type="NCBI Taxonomy" id="74649"/>
    <lineage>
        <taxon>Eukaryota</taxon>
        <taxon>Viridiplantae</taxon>
        <taxon>Streptophyta</taxon>
        <taxon>Embryophyta</taxon>
        <taxon>Tracheophyta</taxon>
        <taxon>Spermatophyta</taxon>
        <taxon>Magnoliopsida</taxon>
        <taxon>eudicotyledons</taxon>
        <taxon>Gunneridae</taxon>
        <taxon>Pentapetalae</taxon>
        <taxon>rosids</taxon>
        <taxon>fabids</taxon>
        <taxon>Rosales</taxon>
        <taxon>Rosaceae</taxon>
        <taxon>Rosoideae</taxon>
        <taxon>Rosoideae incertae sedis</taxon>
        <taxon>Rosa</taxon>
    </lineage>
</organism>
<evidence type="ECO:0000256" key="2">
    <source>
        <dbReference type="ARBA" id="ARBA00022737"/>
    </source>
</evidence>
<dbReference type="InterPro" id="IPR036047">
    <property type="entry name" value="F-box-like_dom_sf"/>
</dbReference>
<dbReference type="SMART" id="SM00320">
    <property type="entry name" value="WD40"/>
    <property type="match status" value="4"/>
</dbReference>